<sequence>MPGWNTAVGYKTGPLAIKAASPGEEKVLDSCRLTGTMYHSSFHRKISRSRKAFPMV</sequence>
<dbReference type="AlphaFoldDB" id="A0A2P0QK17"/>
<gene>
    <name evidence="1" type="primary">virH</name>
    <name evidence="1" type="ORF">AgrTiChry5_224</name>
</gene>
<dbReference type="EMBL" id="KX388536">
    <property type="protein sequence ID" value="ARU12624.1"/>
    <property type="molecule type" value="Genomic_DNA"/>
</dbReference>
<proteinExistence type="predicted"/>
<organism evidence="1">
    <name type="scientific">Agrobacterium tumefaciens</name>
    <dbReference type="NCBI Taxonomy" id="358"/>
    <lineage>
        <taxon>Bacteria</taxon>
        <taxon>Pseudomonadati</taxon>
        <taxon>Pseudomonadota</taxon>
        <taxon>Alphaproteobacteria</taxon>
        <taxon>Hyphomicrobiales</taxon>
        <taxon>Rhizobiaceae</taxon>
        <taxon>Rhizobium/Agrobacterium group</taxon>
        <taxon>Agrobacterium</taxon>
        <taxon>Agrobacterium tumefaciens complex</taxon>
    </lineage>
</organism>
<reference evidence="1" key="1">
    <citation type="journal article" date="2018" name="Plasmid">
        <title>Complete sequence of the tumor-inducing plasmid pTiChry5 from the hypervirulent Agrobacterium tumefaciens strain Chry5.</title>
        <authorList>
            <person name="Shao S."/>
            <person name="Zhang X."/>
            <person name="van Heusden G.P.H."/>
            <person name="Hooykaas P.J."/>
        </authorList>
    </citation>
    <scope>NUCLEOTIDE SEQUENCE</scope>
    <source>
        <strain evidence="1">Chry5</strain>
        <plasmid evidence="1">pTiChry5</plasmid>
    </source>
</reference>
<keyword evidence="1" id="KW-0614">Plasmid</keyword>
<accession>A0A2P0QK17</accession>
<geneLocation type="plasmid" evidence="1">
    <name>pTiChry5</name>
</geneLocation>
<name>A0A2P0QK17_AGRTU</name>
<protein>
    <submittedName>
        <fullName evidence="1">Uncharacterized protein</fullName>
    </submittedName>
</protein>
<evidence type="ECO:0000313" key="1">
    <source>
        <dbReference type="EMBL" id="ARU12624.1"/>
    </source>
</evidence>